<dbReference type="EMBL" id="JAUQTA010000001">
    <property type="protein sequence ID" value="MDO7867262.1"/>
    <property type="molecule type" value="Genomic_DNA"/>
</dbReference>
<dbReference type="SUPFAM" id="SSF54593">
    <property type="entry name" value="Glyoxalase/Bleomycin resistance protein/Dihydroxybiphenyl dioxygenase"/>
    <property type="match status" value="2"/>
</dbReference>
<evidence type="ECO:0000259" key="2">
    <source>
        <dbReference type="PROSITE" id="PS51819"/>
    </source>
</evidence>
<gene>
    <name evidence="3" type="ORF">Q5722_02665</name>
</gene>
<dbReference type="Gene3D" id="3.10.180.10">
    <property type="entry name" value="2,3-Dihydroxybiphenyl 1,2-Dioxygenase, domain 1"/>
    <property type="match status" value="2"/>
</dbReference>
<organism evidence="3 4">
    <name type="scientific">Nocardioides jiangxiensis</name>
    <dbReference type="NCBI Taxonomy" id="3064524"/>
    <lineage>
        <taxon>Bacteria</taxon>
        <taxon>Bacillati</taxon>
        <taxon>Actinomycetota</taxon>
        <taxon>Actinomycetes</taxon>
        <taxon>Propionibacteriales</taxon>
        <taxon>Nocardioidaceae</taxon>
        <taxon>Nocardioides</taxon>
    </lineage>
</organism>
<feature type="region of interest" description="Disordered" evidence="1">
    <location>
        <begin position="1"/>
        <end position="26"/>
    </location>
</feature>
<reference evidence="3 4" key="1">
    <citation type="submission" date="2023-07" db="EMBL/GenBank/DDBJ databases">
        <title>Nocardioides sp. nov WY-20 isolated from soil.</title>
        <authorList>
            <person name="Liu B."/>
            <person name="Wan Y."/>
        </authorList>
    </citation>
    <scope>NUCLEOTIDE SEQUENCE [LARGE SCALE GENOMIC DNA]</scope>
    <source>
        <strain evidence="3 4">WY-20</strain>
    </source>
</reference>
<accession>A0ABT9AXZ8</accession>
<sequence>MTDASHHGTHNDLHSEQGALAGEHPGRARNPLIKVLDLAWLEFEKPDLDGAERFAQAFGFVTVARTPTELQLRGALAGAPCVIIRKGPRSRFAGSAFRAAAIDDLVRLASATGAAVRPLPDSIGGRVVDLVDPSGARVRVVAETHDLPALGTQAAHVLNAGGDVKRVNATQRPPRVPAVIERLGHVVLQSTRYRETLDWYLEHLGLIVSDFKFFEGQREAGPTMSFIRCDQGSVAVDHHTLALTLGPRNRYVHSAFQVSDLDALAAGGEFLLEEGYDRSWGIGRHIEGSQIFDYWRDPDGFLVEHFTDGDMFDCTLEPGWSPMTASGLAQWGPAPTADFMGIKPTRADTYRELRSMVTALRDDNEFTSRRLAGLMKVARS</sequence>
<dbReference type="InterPro" id="IPR004360">
    <property type="entry name" value="Glyas_Fos-R_dOase_dom"/>
</dbReference>
<dbReference type="InterPro" id="IPR037523">
    <property type="entry name" value="VOC_core"/>
</dbReference>
<evidence type="ECO:0000313" key="4">
    <source>
        <dbReference type="Proteomes" id="UP001233314"/>
    </source>
</evidence>
<dbReference type="PROSITE" id="PS51819">
    <property type="entry name" value="VOC"/>
    <property type="match status" value="1"/>
</dbReference>
<feature type="domain" description="VOC" evidence="2">
    <location>
        <begin position="182"/>
        <end position="308"/>
    </location>
</feature>
<dbReference type="RefSeq" id="WP_305026667.1">
    <property type="nucleotide sequence ID" value="NZ_JAUQTA010000001.1"/>
</dbReference>
<evidence type="ECO:0000313" key="3">
    <source>
        <dbReference type="EMBL" id="MDO7867262.1"/>
    </source>
</evidence>
<keyword evidence="4" id="KW-1185">Reference proteome</keyword>
<name>A0ABT9AXZ8_9ACTN</name>
<dbReference type="InterPro" id="IPR029068">
    <property type="entry name" value="Glyas_Bleomycin-R_OHBP_Dase"/>
</dbReference>
<feature type="compositionally biased region" description="Basic and acidic residues" evidence="1">
    <location>
        <begin position="1"/>
        <end position="15"/>
    </location>
</feature>
<proteinExistence type="predicted"/>
<evidence type="ECO:0000256" key="1">
    <source>
        <dbReference type="SAM" id="MobiDB-lite"/>
    </source>
</evidence>
<dbReference type="Pfam" id="PF00903">
    <property type="entry name" value="Glyoxalase"/>
    <property type="match status" value="1"/>
</dbReference>
<comment type="caution">
    <text evidence="3">The sequence shown here is derived from an EMBL/GenBank/DDBJ whole genome shotgun (WGS) entry which is preliminary data.</text>
</comment>
<dbReference type="Proteomes" id="UP001233314">
    <property type="component" value="Unassembled WGS sequence"/>
</dbReference>
<protein>
    <submittedName>
        <fullName evidence="3">VOC family protein</fullName>
    </submittedName>
</protein>